<evidence type="ECO:0000256" key="1">
    <source>
        <dbReference type="ARBA" id="ARBA00004651"/>
    </source>
</evidence>
<keyword evidence="9 11" id="KW-0472">Membrane</keyword>
<dbReference type="GO" id="GO:0008381">
    <property type="term" value="F:mechanosensitive monoatomic ion channel activity"/>
    <property type="evidence" value="ECO:0007669"/>
    <property type="project" value="UniProtKB-UniRule"/>
</dbReference>
<dbReference type="Pfam" id="PF01741">
    <property type="entry name" value="MscL"/>
    <property type="match status" value="1"/>
</dbReference>
<proteinExistence type="inferred from homology"/>
<reference evidence="13 14" key="1">
    <citation type="journal article" date="2017" name="Int. J. Syst. Evol. Microbiol.">
        <title>Bacillus notoginsengisoli sp. nov., a novel bacterium isolated from the rhizosphere of Panax notoginseng.</title>
        <authorList>
            <person name="Zhang M.Y."/>
            <person name="Cheng J."/>
            <person name="Cai Y."/>
            <person name="Zhang T.Y."/>
            <person name="Wu Y.Y."/>
            <person name="Manikprabhu D."/>
            <person name="Li W.J."/>
            <person name="Zhang Y.X."/>
        </authorList>
    </citation>
    <scope>NUCLEOTIDE SEQUENCE [LARGE SCALE GENOMIC DNA]</scope>
    <source>
        <strain evidence="13 14">JCM 30743</strain>
    </source>
</reference>
<evidence type="ECO:0000256" key="7">
    <source>
        <dbReference type="ARBA" id="ARBA00022989"/>
    </source>
</evidence>
<keyword evidence="8 11" id="KW-0406">Ion transport</keyword>
<evidence type="ECO:0000313" key="13">
    <source>
        <dbReference type="EMBL" id="RHW41545.1"/>
    </source>
</evidence>
<evidence type="ECO:0000256" key="11">
    <source>
        <dbReference type="HAMAP-Rule" id="MF_00115"/>
    </source>
</evidence>
<evidence type="ECO:0000256" key="3">
    <source>
        <dbReference type="ARBA" id="ARBA00011255"/>
    </source>
</evidence>
<evidence type="ECO:0000256" key="6">
    <source>
        <dbReference type="ARBA" id="ARBA00022692"/>
    </source>
</evidence>
<dbReference type="InterPro" id="IPR001185">
    <property type="entry name" value="MS_channel"/>
</dbReference>
<dbReference type="PANTHER" id="PTHR30266">
    <property type="entry name" value="MECHANOSENSITIVE CHANNEL MSCL"/>
    <property type="match status" value="1"/>
</dbReference>
<keyword evidence="6 11" id="KW-0812">Transmembrane</keyword>
<dbReference type="OrthoDB" id="9810350at2"/>
<comment type="similarity">
    <text evidence="2 11">Belongs to the MscL family.</text>
</comment>
<dbReference type="SUPFAM" id="SSF81330">
    <property type="entry name" value="Gated mechanosensitive channel"/>
    <property type="match status" value="1"/>
</dbReference>
<comment type="subcellular location">
    <subcellularLocation>
        <location evidence="1 11">Cell membrane</location>
        <topology evidence="1 11">Multi-pass membrane protein</topology>
    </subcellularLocation>
</comment>
<evidence type="ECO:0000256" key="2">
    <source>
        <dbReference type="ARBA" id="ARBA00007254"/>
    </source>
</evidence>
<dbReference type="InterPro" id="IPR036019">
    <property type="entry name" value="MscL_channel"/>
</dbReference>
<dbReference type="NCBIfam" id="NF010560">
    <property type="entry name" value="PRK13955.1"/>
    <property type="match status" value="1"/>
</dbReference>
<keyword evidence="12" id="KW-0175">Coiled coil</keyword>
<sequence>MLQEFKKFAMKGNVMDLAVGVIVGAAFGKIVTSLVEDIMMPLIGLLMGGVNFKGLSFTFRKAEIHFGMFLQSVTDFVITAFSIFMFIKLINHFRKNEEEEEMAEVELDKSEELLAEIRDLLKAQTKGTESRNEA</sequence>
<protein>
    <recommendedName>
        <fullName evidence="11">Large-conductance mechanosensitive channel</fullName>
    </recommendedName>
</protein>
<evidence type="ECO:0000256" key="12">
    <source>
        <dbReference type="SAM" id="Coils"/>
    </source>
</evidence>
<feature type="coiled-coil region" evidence="12">
    <location>
        <begin position="93"/>
        <end position="120"/>
    </location>
</feature>
<evidence type="ECO:0000313" key="14">
    <source>
        <dbReference type="Proteomes" id="UP000284416"/>
    </source>
</evidence>
<dbReference type="RefSeq" id="WP_118920129.1">
    <property type="nucleotide sequence ID" value="NZ_QWEG01000004.1"/>
</dbReference>
<name>A0A417YW10_9BACI</name>
<evidence type="ECO:0000256" key="5">
    <source>
        <dbReference type="ARBA" id="ARBA00022475"/>
    </source>
</evidence>
<dbReference type="FunFam" id="1.10.1200.120:FF:000001">
    <property type="entry name" value="Large-conductance mechanosensitive channel"/>
    <property type="match status" value="1"/>
</dbReference>
<dbReference type="InterPro" id="IPR037673">
    <property type="entry name" value="MSC/AndL"/>
</dbReference>
<dbReference type="PROSITE" id="PS01327">
    <property type="entry name" value="MSCL"/>
    <property type="match status" value="1"/>
</dbReference>
<keyword evidence="5 11" id="KW-1003">Cell membrane</keyword>
<evidence type="ECO:0000256" key="10">
    <source>
        <dbReference type="ARBA" id="ARBA00023303"/>
    </source>
</evidence>
<dbReference type="NCBIfam" id="TIGR00220">
    <property type="entry name" value="mscL"/>
    <property type="match status" value="1"/>
</dbReference>
<dbReference type="HAMAP" id="MF_00115">
    <property type="entry name" value="MscL"/>
    <property type="match status" value="1"/>
</dbReference>
<evidence type="ECO:0000256" key="9">
    <source>
        <dbReference type="ARBA" id="ARBA00023136"/>
    </source>
</evidence>
<evidence type="ECO:0000256" key="8">
    <source>
        <dbReference type="ARBA" id="ARBA00023065"/>
    </source>
</evidence>
<comment type="function">
    <text evidence="11">Channel that opens in response to stretch forces in the membrane lipid bilayer. May participate in the regulation of osmotic pressure changes within the cell.</text>
</comment>
<comment type="caution">
    <text evidence="13">The sequence shown here is derived from an EMBL/GenBank/DDBJ whole genome shotgun (WGS) entry which is preliminary data.</text>
</comment>
<dbReference type="Gene3D" id="1.10.1200.120">
    <property type="entry name" value="Large-conductance mechanosensitive channel, MscL, domain 1"/>
    <property type="match status" value="1"/>
</dbReference>
<dbReference type="InterPro" id="IPR019823">
    <property type="entry name" value="Mechanosensitive_channel_CS"/>
</dbReference>
<dbReference type="GO" id="GO:0005886">
    <property type="term" value="C:plasma membrane"/>
    <property type="evidence" value="ECO:0007669"/>
    <property type="project" value="UniProtKB-SubCell"/>
</dbReference>
<gene>
    <name evidence="11 13" type="primary">mscL</name>
    <name evidence="13" type="ORF">D1B31_07430</name>
</gene>
<keyword evidence="14" id="KW-1185">Reference proteome</keyword>
<keyword evidence="7 11" id="KW-1133">Transmembrane helix</keyword>
<comment type="subunit">
    <text evidence="3 11">Homopentamer.</text>
</comment>
<keyword evidence="10 11" id="KW-0407">Ion channel</keyword>
<dbReference type="NCBIfam" id="NF001843">
    <property type="entry name" value="PRK00567.1-4"/>
    <property type="match status" value="1"/>
</dbReference>
<dbReference type="PRINTS" id="PR01264">
    <property type="entry name" value="MECHCHANNEL"/>
</dbReference>
<keyword evidence="4 11" id="KW-0813">Transport</keyword>
<feature type="transmembrane region" description="Helical" evidence="11">
    <location>
        <begin position="12"/>
        <end position="32"/>
    </location>
</feature>
<dbReference type="EMBL" id="QWEG01000004">
    <property type="protein sequence ID" value="RHW41545.1"/>
    <property type="molecule type" value="Genomic_DNA"/>
</dbReference>
<organism evidence="13 14">
    <name type="scientific">Neobacillus notoginsengisoli</name>
    <dbReference type="NCBI Taxonomy" id="1578198"/>
    <lineage>
        <taxon>Bacteria</taxon>
        <taxon>Bacillati</taxon>
        <taxon>Bacillota</taxon>
        <taxon>Bacilli</taxon>
        <taxon>Bacillales</taxon>
        <taxon>Bacillaceae</taxon>
        <taxon>Neobacillus</taxon>
    </lineage>
</organism>
<dbReference type="Proteomes" id="UP000284416">
    <property type="component" value="Unassembled WGS sequence"/>
</dbReference>
<accession>A0A417YW10</accession>
<feature type="transmembrane region" description="Helical" evidence="11">
    <location>
        <begin position="66"/>
        <end position="87"/>
    </location>
</feature>
<dbReference type="PANTHER" id="PTHR30266:SF2">
    <property type="entry name" value="LARGE-CONDUCTANCE MECHANOSENSITIVE CHANNEL"/>
    <property type="match status" value="1"/>
</dbReference>
<dbReference type="AlphaFoldDB" id="A0A417YW10"/>
<evidence type="ECO:0000256" key="4">
    <source>
        <dbReference type="ARBA" id="ARBA00022448"/>
    </source>
</evidence>